<proteinExistence type="inferred from homology"/>
<reference evidence="5 6" key="1">
    <citation type="submission" date="2014-01" db="EMBL/GenBank/DDBJ databases">
        <title>Plasmidome dynamics in the species complex Clostridium novyi sensu lato converts strains of independent lineages into distinctly different pathogens.</title>
        <authorList>
            <person name="Skarin H."/>
            <person name="Segerman B."/>
        </authorList>
    </citation>
    <scope>NUCLEOTIDE SEQUENCE [LARGE SCALE GENOMIC DNA]</scope>
    <source>
        <strain evidence="5 6">DC5</strain>
    </source>
</reference>
<dbReference type="GO" id="GO:0008999">
    <property type="term" value="F:protein-N-terminal-alanine acetyltransferase activity"/>
    <property type="evidence" value="ECO:0007669"/>
    <property type="project" value="TreeGrafter"/>
</dbReference>
<dbReference type="InterPro" id="IPR051531">
    <property type="entry name" value="N-acetyltransferase"/>
</dbReference>
<dbReference type="RefSeq" id="WP_039258742.1">
    <property type="nucleotide sequence ID" value="NZ_JDRY01000018.1"/>
</dbReference>
<dbReference type="PANTHER" id="PTHR43792:SF8">
    <property type="entry name" value="[RIBOSOMAL PROTEIN US5]-ALANINE N-ACETYLTRANSFERASE"/>
    <property type="match status" value="1"/>
</dbReference>
<dbReference type="InterPro" id="IPR000182">
    <property type="entry name" value="GNAT_dom"/>
</dbReference>
<dbReference type="PROSITE" id="PS51186">
    <property type="entry name" value="GNAT"/>
    <property type="match status" value="1"/>
</dbReference>
<evidence type="ECO:0000256" key="1">
    <source>
        <dbReference type="ARBA" id="ARBA00022679"/>
    </source>
</evidence>
<dbReference type="Pfam" id="PF13302">
    <property type="entry name" value="Acetyltransf_3"/>
    <property type="match status" value="1"/>
</dbReference>
<dbReference type="Proteomes" id="UP000030014">
    <property type="component" value="Unassembled WGS sequence"/>
</dbReference>
<comment type="similarity">
    <text evidence="3">Belongs to the acetyltransferase family. RimJ subfamily.</text>
</comment>
<dbReference type="PANTHER" id="PTHR43792">
    <property type="entry name" value="GNAT FAMILY, PUTATIVE (AFU_ORTHOLOGUE AFUA_3G00765)-RELATED-RELATED"/>
    <property type="match status" value="1"/>
</dbReference>
<evidence type="ECO:0000313" key="5">
    <source>
        <dbReference type="EMBL" id="KGN00625.1"/>
    </source>
</evidence>
<keyword evidence="1 5" id="KW-0808">Transferase</keyword>
<protein>
    <submittedName>
        <fullName evidence="5">GNAT family acetyltransferase</fullName>
    </submittedName>
</protein>
<evidence type="ECO:0000256" key="3">
    <source>
        <dbReference type="ARBA" id="ARBA00038502"/>
    </source>
</evidence>
<name>A0A0A0IGM0_CLOBO</name>
<organism evidence="5 6">
    <name type="scientific">Clostridium botulinum C/D str. DC5</name>
    <dbReference type="NCBI Taxonomy" id="1443128"/>
    <lineage>
        <taxon>Bacteria</taxon>
        <taxon>Bacillati</taxon>
        <taxon>Bacillota</taxon>
        <taxon>Clostridia</taxon>
        <taxon>Eubacteriales</taxon>
        <taxon>Clostridiaceae</taxon>
        <taxon>Clostridium</taxon>
    </lineage>
</organism>
<dbReference type="InterPro" id="IPR016181">
    <property type="entry name" value="Acyl_CoA_acyltransferase"/>
</dbReference>
<dbReference type="Gene3D" id="3.40.630.30">
    <property type="match status" value="2"/>
</dbReference>
<sequence>MGREDGVEIKYVNGKNTEYIIKDNYGINLGRIYIVDFSKENKYCCFRIKFYKKDKAHVIQLKKSLNMMIKSIFKNNDIHKISVIAEEDIMTSVFVDLGFMLEGVLQESILSNNLYKSELIFGIDADTFKNSNNINVFRLEGIHVELKILTPEDSEDVCDYYTRNKDHLEPFEPARDPEFYTLEGQRILLMEGYKQFLNGTSINFGIYINKKFIGKIQLSNIVMGIFHNAFVGYSIDRDYEGKGYMKEALSILLDYAFEDMELHRIEASTLVENIRSQKVLQNCGFKEVGVSEKYLFINGKWRDHKIFYITKE</sequence>
<gene>
    <name evidence="5" type="ORF">Z955_03185</name>
</gene>
<accession>A0A0A0IGM0</accession>
<dbReference type="EMBL" id="JDRY01000018">
    <property type="protein sequence ID" value="KGN00625.1"/>
    <property type="molecule type" value="Genomic_DNA"/>
</dbReference>
<evidence type="ECO:0000259" key="4">
    <source>
        <dbReference type="PROSITE" id="PS51186"/>
    </source>
</evidence>
<dbReference type="GO" id="GO:0005737">
    <property type="term" value="C:cytoplasm"/>
    <property type="evidence" value="ECO:0007669"/>
    <property type="project" value="TreeGrafter"/>
</dbReference>
<evidence type="ECO:0000256" key="2">
    <source>
        <dbReference type="ARBA" id="ARBA00023315"/>
    </source>
</evidence>
<dbReference type="AlphaFoldDB" id="A0A0A0IGM0"/>
<feature type="domain" description="N-acetyltransferase" evidence="4">
    <location>
        <begin position="144"/>
        <end position="303"/>
    </location>
</feature>
<dbReference type="SUPFAM" id="SSF55729">
    <property type="entry name" value="Acyl-CoA N-acyltransferases (Nat)"/>
    <property type="match status" value="1"/>
</dbReference>
<keyword evidence="2" id="KW-0012">Acyltransferase</keyword>
<evidence type="ECO:0000313" key="6">
    <source>
        <dbReference type="Proteomes" id="UP000030014"/>
    </source>
</evidence>
<comment type="caution">
    <text evidence="5">The sequence shown here is derived from an EMBL/GenBank/DDBJ whole genome shotgun (WGS) entry which is preliminary data.</text>
</comment>